<dbReference type="Gene3D" id="1.10.10.10">
    <property type="entry name" value="Winged helix-like DNA-binding domain superfamily/Winged helix DNA-binding domain"/>
    <property type="match status" value="1"/>
</dbReference>
<feature type="DNA-binding region" description="Fork-head" evidence="2">
    <location>
        <begin position="148"/>
        <end position="239"/>
    </location>
</feature>
<proteinExistence type="predicted"/>
<gene>
    <name evidence="5" type="ORF">NP493_62g05032</name>
</gene>
<dbReference type="PROSITE" id="PS50039">
    <property type="entry name" value="FORK_HEAD_3"/>
    <property type="match status" value="1"/>
</dbReference>
<evidence type="ECO:0000313" key="6">
    <source>
        <dbReference type="Proteomes" id="UP001209878"/>
    </source>
</evidence>
<protein>
    <recommendedName>
        <fullName evidence="4">Fork-head domain-containing protein</fullName>
    </recommendedName>
</protein>
<dbReference type="Pfam" id="PF00250">
    <property type="entry name" value="Forkhead"/>
    <property type="match status" value="1"/>
</dbReference>
<dbReference type="InterPro" id="IPR018122">
    <property type="entry name" value="TF_fork_head_CS_1"/>
</dbReference>
<dbReference type="SMART" id="SM00339">
    <property type="entry name" value="FH"/>
    <property type="match status" value="1"/>
</dbReference>
<dbReference type="PROSITE" id="PS00657">
    <property type="entry name" value="FORK_HEAD_1"/>
    <property type="match status" value="1"/>
</dbReference>
<dbReference type="PANTHER" id="PTHR11829">
    <property type="entry name" value="FORKHEAD BOX PROTEIN"/>
    <property type="match status" value="1"/>
</dbReference>
<dbReference type="SUPFAM" id="SSF46785">
    <property type="entry name" value="Winged helix' DNA-binding domain"/>
    <property type="match status" value="1"/>
</dbReference>
<dbReference type="InterPro" id="IPR036388">
    <property type="entry name" value="WH-like_DNA-bd_sf"/>
</dbReference>
<accession>A0AAD9PAJ9</accession>
<dbReference type="InterPro" id="IPR001766">
    <property type="entry name" value="Fork_head_dom"/>
</dbReference>
<reference evidence="5" key="1">
    <citation type="journal article" date="2023" name="Mol. Biol. Evol.">
        <title>Third-Generation Sequencing Reveals the Adaptive Role of the Epigenome in Three Deep-Sea Polychaetes.</title>
        <authorList>
            <person name="Perez M."/>
            <person name="Aroh O."/>
            <person name="Sun Y."/>
            <person name="Lan Y."/>
            <person name="Juniper S.K."/>
            <person name="Young C.R."/>
            <person name="Angers B."/>
            <person name="Qian P.Y."/>
        </authorList>
    </citation>
    <scope>NUCLEOTIDE SEQUENCE</scope>
    <source>
        <strain evidence="5">R07B-5</strain>
    </source>
</reference>
<comment type="caution">
    <text evidence="5">The sequence shown here is derived from an EMBL/GenBank/DDBJ whole genome shotgun (WGS) entry which is preliminary data.</text>
</comment>
<evidence type="ECO:0000313" key="5">
    <source>
        <dbReference type="EMBL" id="KAK2191042.1"/>
    </source>
</evidence>
<evidence type="ECO:0000256" key="2">
    <source>
        <dbReference type="PROSITE-ProRule" id="PRU00089"/>
    </source>
</evidence>
<feature type="compositionally biased region" description="Low complexity" evidence="3">
    <location>
        <begin position="258"/>
        <end position="270"/>
    </location>
</feature>
<organism evidence="5 6">
    <name type="scientific">Ridgeia piscesae</name>
    <name type="common">Tubeworm</name>
    <dbReference type="NCBI Taxonomy" id="27915"/>
    <lineage>
        <taxon>Eukaryota</taxon>
        <taxon>Metazoa</taxon>
        <taxon>Spiralia</taxon>
        <taxon>Lophotrochozoa</taxon>
        <taxon>Annelida</taxon>
        <taxon>Polychaeta</taxon>
        <taxon>Sedentaria</taxon>
        <taxon>Canalipalpata</taxon>
        <taxon>Sabellida</taxon>
        <taxon>Siboglinidae</taxon>
        <taxon>Ridgeia</taxon>
    </lineage>
</organism>
<evidence type="ECO:0000259" key="4">
    <source>
        <dbReference type="PROSITE" id="PS50039"/>
    </source>
</evidence>
<comment type="subcellular location">
    <subcellularLocation>
        <location evidence="2">Nucleus</location>
    </subcellularLocation>
</comment>
<dbReference type="InterPro" id="IPR050211">
    <property type="entry name" value="FOX_domain-containing"/>
</dbReference>
<dbReference type="Proteomes" id="UP001209878">
    <property type="component" value="Unassembled WGS sequence"/>
</dbReference>
<name>A0AAD9PAJ9_RIDPI</name>
<dbReference type="InterPro" id="IPR036390">
    <property type="entry name" value="WH_DNA-bd_sf"/>
</dbReference>
<dbReference type="GO" id="GO:0000981">
    <property type="term" value="F:DNA-binding transcription factor activity, RNA polymerase II-specific"/>
    <property type="evidence" value="ECO:0007669"/>
    <property type="project" value="TreeGrafter"/>
</dbReference>
<feature type="region of interest" description="Disordered" evidence="3">
    <location>
        <begin position="251"/>
        <end position="281"/>
    </location>
</feature>
<keyword evidence="2" id="KW-0539">Nucleus</keyword>
<feature type="domain" description="Fork-head" evidence="4">
    <location>
        <begin position="148"/>
        <end position="239"/>
    </location>
</feature>
<dbReference type="AlphaFoldDB" id="A0AAD9PAJ9"/>
<sequence>MQNFASSWHHRHYGLLSTGSGAPSSTQMYSPAVPPPAFYPREQTVPPSLYGSFQVAPPPMYCGGSVVVPDTSGEGKATEGGLAQHYTNTTDGVLGVAPVADTRRESDPETGVKSDDDAATVSSSSAAVAAFISGNSKRVRKRPLESGKPPYSYIAMICMAIANSPESRCTLREIIEYIETRFPYYCRDKKWHGSIRHNLTLNDCFVKQARRPGDKGCPWSIDPEFEDMFDNGSLLRRRYRFKEGSDKWKKSVLKERGSTPASPSAKSTSRSPRRKATATTTVVKVKRTAVSTDSEALPGSEQLLDIGVTDEQRRLQKIVMDLCDVPKEAETVPASMETGCSGLAWEKGYTHMREAEPLKRPPTTDQSLSYGQNVFQPHMNTAGFAPYHYRTTNYGSDKLTLMGCTDQGLGGDGMASGYTGTSSPVPILVAPLNSNGMTATPTAIPSAAMSLPNVVGGCGSSQLYHGFQNEYFSSSHFTNQGYM</sequence>
<dbReference type="PANTHER" id="PTHR11829:SF343">
    <property type="entry name" value="FORK-HEAD DOMAIN-CONTAINING PROTEIN"/>
    <property type="match status" value="1"/>
</dbReference>
<dbReference type="PRINTS" id="PR00053">
    <property type="entry name" value="FORKHEAD"/>
</dbReference>
<keyword evidence="1 2" id="KW-0238">DNA-binding</keyword>
<dbReference type="EMBL" id="JAODUO010000062">
    <property type="protein sequence ID" value="KAK2191042.1"/>
    <property type="molecule type" value="Genomic_DNA"/>
</dbReference>
<dbReference type="GO" id="GO:0030154">
    <property type="term" value="P:cell differentiation"/>
    <property type="evidence" value="ECO:0007669"/>
    <property type="project" value="TreeGrafter"/>
</dbReference>
<dbReference type="GO" id="GO:0005634">
    <property type="term" value="C:nucleus"/>
    <property type="evidence" value="ECO:0007669"/>
    <property type="project" value="UniProtKB-SubCell"/>
</dbReference>
<keyword evidence="6" id="KW-1185">Reference proteome</keyword>
<dbReference type="GO" id="GO:0000978">
    <property type="term" value="F:RNA polymerase II cis-regulatory region sequence-specific DNA binding"/>
    <property type="evidence" value="ECO:0007669"/>
    <property type="project" value="TreeGrafter"/>
</dbReference>
<dbReference type="GO" id="GO:0009653">
    <property type="term" value="P:anatomical structure morphogenesis"/>
    <property type="evidence" value="ECO:0007669"/>
    <property type="project" value="TreeGrafter"/>
</dbReference>
<evidence type="ECO:0000256" key="1">
    <source>
        <dbReference type="ARBA" id="ARBA00023125"/>
    </source>
</evidence>
<evidence type="ECO:0000256" key="3">
    <source>
        <dbReference type="SAM" id="MobiDB-lite"/>
    </source>
</evidence>